<evidence type="ECO:0000256" key="2">
    <source>
        <dbReference type="SAM" id="Phobius"/>
    </source>
</evidence>
<dbReference type="InterPro" id="IPR006597">
    <property type="entry name" value="Sel1-like"/>
</dbReference>
<reference evidence="5" key="1">
    <citation type="submission" date="2017-11" db="EMBL/GenBank/DDBJ databases">
        <title>The sensing device of the deep-sea amphipod.</title>
        <authorList>
            <person name="Kobayashi H."/>
            <person name="Nagahama T."/>
            <person name="Arai W."/>
            <person name="Sasagawa Y."/>
            <person name="Umeda M."/>
            <person name="Hayashi T."/>
            <person name="Nikaido I."/>
            <person name="Watanabe H."/>
            <person name="Oguri K."/>
            <person name="Kitazato H."/>
            <person name="Fujioka K."/>
            <person name="Kido Y."/>
            <person name="Takami H."/>
        </authorList>
    </citation>
    <scope>NUCLEOTIDE SEQUENCE</scope>
    <source>
        <tissue evidence="5">Whole body</tissue>
    </source>
</reference>
<name>A0A2P2I8X2_9CRUS</name>
<dbReference type="AlphaFoldDB" id="A0A2P2I8X2"/>
<dbReference type="GO" id="GO:0036503">
    <property type="term" value="P:ERAD pathway"/>
    <property type="evidence" value="ECO:0007669"/>
    <property type="project" value="TreeGrafter"/>
</dbReference>
<accession>A0A2P2I8X2</accession>
<feature type="transmembrane region" description="Helical" evidence="2">
    <location>
        <begin position="614"/>
        <end position="636"/>
    </location>
</feature>
<dbReference type="GO" id="GO:0005789">
    <property type="term" value="C:endoplasmic reticulum membrane"/>
    <property type="evidence" value="ECO:0007669"/>
    <property type="project" value="TreeGrafter"/>
</dbReference>
<keyword evidence="2" id="KW-1133">Transmembrane helix</keyword>
<keyword evidence="3" id="KW-0732">Signal</keyword>
<evidence type="ECO:0000256" key="3">
    <source>
        <dbReference type="SAM" id="SignalP"/>
    </source>
</evidence>
<feature type="chain" id="PRO_5036320804" evidence="3">
    <location>
        <begin position="20"/>
        <end position="639"/>
    </location>
</feature>
<dbReference type="Pfam" id="PF08238">
    <property type="entry name" value="Sel1"/>
    <property type="match status" value="5"/>
</dbReference>
<dbReference type="InterPro" id="IPR050767">
    <property type="entry name" value="Sel1_AlgK"/>
</dbReference>
<sequence>MNRLIRIWLFYSMLLAAVCEEHLSMQQLSKGNPYIPNIWTKLYHPGRQSDQFLTQINKNADLGDLNSKAYLSFFKLLDRGGKSNVQDIGATAKKLSDDGSAVAHTLLGFLIKHNLTDGNLFSNELVDSSEGTSSITSGNEDVTKMTALGYFTLAAQKGDPLAQMVIGEYHANNGNCSQAVEMYRSAAVRALSTIKESMISTVRFGPFIDNNDGIQISWPSEEEIGFLEYQANNGDPEAALQAAAIFLSDVFGINYDPVKAVKYLKIAIDADISTAMVFMAHMHLDGAVENPDLKYARDLLERALDLEDHSAYGSYAKFYLEGLAGTPRNPDIARDHLKKGVEVGHVDAMFLLGQMLATSSSSAEDEMQAIQYWSGPAAHGHVHAAWYAAEFYSKLMAQGTVVISSSKKTISTILCESSLPLYQIVAQAGEWHNLRFAAFKDFKAERYDAAAMKYMLLSDLGYSFAHANLGRILQTDGLSIYNSTEVTRQQQLRAWELAANESIPSAFLELGHLHYYSSEPLSKSIAAQHYLRGKKFGCPESAFNVAYMYEWADGVEQNLTLASEYYSFSANVSEESWWPATLALRRLEFYDLVNSILSINLYSITSRTVDWHSIALNCYLVPELLVLCVLLGLILYRRE</sequence>
<dbReference type="PANTHER" id="PTHR11102">
    <property type="entry name" value="SEL-1-LIKE PROTEIN"/>
    <property type="match status" value="1"/>
</dbReference>
<dbReference type="EMBL" id="IACT01005395">
    <property type="protein sequence ID" value="LAC24553.1"/>
    <property type="molecule type" value="mRNA"/>
</dbReference>
<dbReference type="InterPro" id="IPR011990">
    <property type="entry name" value="TPR-like_helical_dom_sf"/>
</dbReference>
<dbReference type="Gene3D" id="1.25.40.10">
    <property type="entry name" value="Tetratricopeptide repeat domain"/>
    <property type="match status" value="2"/>
</dbReference>
<comment type="similarity">
    <text evidence="1">Belongs to the sel-1 family.</text>
</comment>
<evidence type="ECO:0000256" key="1">
    <source>
        <dbReference type="ARBA" id="ARBA00038101"/>
    </source>
</evidence>
<keyword evidence="2" id="KW-0812">Transmembrane</keyword>
<dbReference type="SMART" id="SM00671">
    <property type="entry name" value="SEL1"/>
    <property type="match status" value="6"/>
</dbReference>
<dbReference type="SUPFAM" id="SSF81901">
    <property type="entry name" value="HCP-like"/>
    <property type="match status" value="3"/>
</dbReference>
<feature type="signal peptide" evidence="3">
    <location>
        <begin position="1"/>
        <end position="19"/>
    </location>
</feature>
<dbReference type="PANTHER" id="PTHR11102:SF147">
    <property type="entry name" value="SEL1L ADAPTOR SUBUNIT OF ERAD E3 UBIQUITIN LIGASE"/>
    <property type="match status" value="1"/>
</dbReference>
<reference evidence="4" key="2">
    <citation type="journal article" date="2018" name="Biosci. Biotechnol. Biochem.">
        <title>Polysaccharide hydrolase of the hadal zone amphipods Hirondellea gigas.</title>
        <authorList>
            <person name="Kobayashi H."/>
            <person name="Nagahama T."/>
            <person name="Arai W."/>
            <person name="Sasagawa Y."/>
            <person name="Umeda M."/>
            <person name="Hayashi T."/>
            <person name="Nikaido I."/>
            <person name="Watanabe H."/>
            <person name="Oguri K."/>
            <person name="Kitazato H."/>
            <person name="Fujioka K."/>
            <person name="Kido Y."/>
            <person name="Takami H."/>
        </authorList>
    </citation>
    <scope>NUCLEOTIDE SEQUENCE</scope>
    <source>
        <tissue evidence="4">Whole body</tissue>
    </source>
</reference>
<dbReference type="EMBL" id="IACF01004887">
    <property type="protein sequence ID" value="LAB70474.1"/>
    <property type="molecule type" value="mRNA"/>
</dbReference>
<protein>
    <submittedName>
        <fullName evidence="4">Protein sel-1 homolog 1-like</fullName>
    </submittedName>
</protein>
<organism evidence="4">
    <name type="scientific">Hirondellea gigas</name>
    <dbReference type="NCBI Taxonomy" id="1518452"/>
    <lineage>
        <taxon>Eukaryota</taxon>
        <taxon>Metazoa</taxon>
        <taxon>Ecdysozoa</taxon>
        <taxon>Arthropoda</taxon>
        <taxon>Crustacea</taxon>
        <taxon>Multicrustacea</taxon>
        <taxon>Malacostraca</taxon>
        <taxon>Eumalacostraca</taxon>
        <taxon>Peracarida</taxon>
        <taxon>Amphipoda</taxon>
        <taxon>Amphilochidea</taxon>
        <taxon>Lysianassida</taxon>
        <taxon>Lysianassidira</taxon>
        <taxon>Lysianassoidea</taxon>
        <taxon>Lysianassidae</taxon>
        <taxon>Hirondellea</taxon>
    </lineage>
</organism>
<evidence type="ECO:0000313" key="4">
    <source>
        <dbReference type="EMBL" id="LAB70474.1"/>
    </source>
</evidence>
<proteinExistence type="evidence at transcript level"/>
<evidence type="ECO:0000313" key="5">
    <source>
        <dbReference type="EMBL" id="LAC24553.1"/>
    </source>
</evidence>
<keyword evidence="2" id="KW-0472">Membrane</keyword>